<proteinExistence type="inferred from homology"/>
<evidence type="ECO:0000313" key="10">
    <source>
        <dbReference type="EMBL" id="TQM61739.1"/>
    </source>
</evidence>
<keyword evidence="6" id="KW-0255">Endonuclease</keyword>
<dbReference type="EMBL" id="VFPM01000002">
    <property type="protein sequence ID" value="TQM61739.1"/>
    <property type="molecule type" value="Genomic_DNA"/>
</dbReference>
<gene>
    <name evidence="10" type="ORF">FBY41_1752</name>
</gene>
<dbReference type="RefSeq" id="WP_141843562.1">
    <property type="nucleotide sequence ID" value="NZ_VFPM01000002.1"/>
</dbReference>
<dbReference type="EC" id="3.1.26.4" evidence="3"/>
<evidence type="ECO:0000259" key="9">
    <source>
        <dbReference type="PROSITE" id="PS50879"/>
    </source>
</evidence>
<comment type="similarity">
    <text evidence="2">Belongs to the RNase H family.</text>
</comment>
<dbReference type="GO" id="GO:0046872">
    <property type="term" value="F:metal ion binding"/>
    <property type="evidence" value="ECO:0007669"/>
    <property type="project" value="UniProtKB-KW"/>
</dbReference>
<dbReference type="PANTHER" id="PTHR10642:SF26">
    <property type="entry name" value="RIBONUCLEASE H1"/>
    <property type="match status" value="1"/>
</dbReference>
<keyword evidence="11" id="KW-1185">Reference proteome</keyword>
<evidence type="ECO:0000256" key="2">
    <source>
        <dbReference type="ARBA" id="ARBA00005300"/>
    </source>
</evidence>
<dbReference type="Pfam" id="PF00075">
    <property type="entry name" value="RNase_H"/>
    <property type="match status" value="1"/>
</dbReference>
<dbReference type="InterPro" id="IPR002156">
    <property type="entry name" value="RNaseH_domain"/>
</dbReference>
<evidence type="ECO:0000313" key="11">
    <source>
        <dbReference type="Proteomes" id="UP000316747"/>
    </source>
</evidence>
<dbReference type="InterPro" id="IPR012337">
    <property type="entry name" value="RNaseH-like_sf"/>
</dbReference>
<organism evidence="10 11">
    <name type="scientific">Humibacillus xanthopallidus</name>
    <dbReference type="NCBI Taxonomy" id="412689"/>
    <lineage>
        <taxon>Bacteria</taxon>
        <taxon>Bacillati</taxon>
        <taxon>Actinomycetota</taxon>
        <taxon>Actinomycetes</taxon>
        <taxon>Micrococcales</taxon>
        <taxon>Intrasporangiaceae</taxon>
        <taxon>Humibacillus</taxon>
    </lineage>
</organism>
<keyword evidence="4" id="KW-0540">Nuclease</keyword>
<evidence type="ECO:0000256" key="8">
    <source>
        <dbReference type="SAM" id="MobiDB-lite"/>
    </source>
</evidence>
<comment type="catalytic activity">
    <reaction evidence="1">
        <text>Endonucleolytic cleavage to 5'-phosphomonoester.</text>
        <dbReference type="EC" id="3.1.26.4"/>
    </reaction>
</comment>
<reference evidence="10 11" key="1">
    <citation type="submission" date="2019-06" db="EMBL/GenBank/DDBJ databases">
        <title>Genome sequencing of plant associated microbes to promote plant fitness in Sorghum bicolor and Oryza sativa.</title>
        <authorList>
            <person name="Coleman-Derr D."/>
        </authorList>
    </citation>
    <scope>NUCLEOTIDE SEQUENCE [LARGE SCALE GENOMIC DNA]</scope>
    <source>
        <strain evidence="10 11">KV-663</strain>
    </source>
</reference>
<comment type="caution">
    <text evidence="10">The sequence shown here is derived from an EMBL/GenBank/DDBJ whole genome shotgun (WGS) entry which is preliminary data.</text>
</comment>
<dbReference type="InterPro" id="IPR050092">
    <property type="entry name" value="RNase_H"/>
</dbReference>
<dbReference type="InterPro" id="IPR036397">
    <property type="entry name" value="RNaseH_sf"/>
</dbReference>
<evidence type="ECO:0000256" key="6">
    <source>
        <dbReference type="ARBA" id="ARBA00022759"/>
    </source>
</evidence>
<keyword evidence="5" id="KW-0479">Metal-binding</keyword>
<dbReference type="GO" id="GO:0043137">
    <property type="term" value="P:DNA replication, removal of RNA primer"/>
    <property type="evidence" value="ECO:0007669"/>
    <property type="project" value="TreeGrafter"/>
</dbReference>
<accession>A0A543HU04</accession>
<feature type="domain" description="RNase H type-1" evidence="9">
    <location>
        <begin position="1"/>
        <end position="132"/>
    </location>
</feature>
<dbReference type="PROSITE" id="PS50879">
    <property type="entry name" value="RNASE_H_1"/>
    <property type="match status" value="1"/>
</dbReference>
<evidence type="ECO:0000256" key="3">
    <source>
        <dbReference type="ARBA" id="ARBA00012180"/>
    </source>
</evidence>
<dbReference type="GO" id="GO:0003676">
    <property type="term" value="F:nucleic acid binding"/>
    <property type="evidence" value="ECO:0007669"/>
    <property type="project" value="InterPro"/>
</dbReference>
<dbReference type="PANTHER" id="PTHR10642">
    <property type="entry name" value="RIBONUCLEASE H1"/>
    <property type="match status" value="1"/>
</dbReference>
<evidence type="ECO:0000256" key="5">
    <source>
        <dbReference type="ARBA" id="ARBA00022723"/>
    </source>
</evidence>
<sequence length="161" mass="17533">MHWKSGPRGVGMGDEHGNYHASGQAHGTHNVAELNAVLSALRDHPEVERFIIQIDSTYARDCSTTWRANWERNGMRNSKKQPVANADIIVAIWRELDSRAGSVTFLKVPGHDPSNASPMNTAADLLATEAAEKAQAGRSCDLASTLDLALVKPRATSFGKW</sequence>
<protein>
    <recommendedName>
        <fullName evidence="3">ribonuclease H</fullName>
        <ecNumber evidence="3">3.1.26.4</ecNumber>
    </recommendedName>
</protein>
<evidence type="ECO:0000256" key="1">
    <source>
        <dbReference type="ARBA" id="ARBA00000077"/>
    </source>
</evidence>
<evidence type="ECO:0000256" key="4">
    <source>
        <dbReference type="ARBA" id="ARBA00022722"/>
    </source>
</evidence>
<evidence type="ECO:0000256" key="7">
    <source>
        <dbReference type="ARBA" id="ARBA00022801"/>
    </source>
</evidence>
<dbReference type="SUPFAM" id="SSF53098">
    <property type="entry name" value="Ribonuclease H-like"/>
    <property type="match status" value="1"/>
</dbReference>
<dbReference type="GO" id="GO:0004523">
    <property type="term" value="F:RNA-DNA hybrid ribonuclease activity"/>
    <property type="evidence" value="ECO:0007669"/>
    <property type="project" value="UniProtKB-EC"/>
</dbReference>
<keyword evidence="7" id="KW-0378">Hydrolase</keyword>
<feature type="region of interest" description="Disordered" evidence="8">
    <location>
        <begin position="1"/>
        <end position="25"/>
    </location>
</feature>
<dbReference type="Proteomes" id="UP000316747">
    <property type="component" value="Unassembled WGS sequence"/>
</dbReference>
<dbReference type="OrthoDB" id="7845843at2"/>
<dbReference type="Gene3D" id="3.30.420.10">
    <property type="entry name" value="Ribonuclease H-like superfamily/Ribonuclease H"/>
    <property type="match status" value="1"/>
</dbReference>
<dbReference type="AlphaFoldDB" id="A0A543HU04"/>
<name>A0A543HU04_9MICO</name>